<accession>A0AC34FBK7</accession>
<evidence type="ECO:0000313" key="1">
    <source>
        <dbReference type="Proteomes" id="UP000887579"/>
    </source>
</evidence>
<dbReference type="Proteomes" id="UP000887579">
    <property type="component" value="Unplaced"/>
</dbReference>
<proteinExistence type="predicted"/>
<sequence length="194" mass="21956">MPLSPKFSYKWIQTSGNENDEEIVGYPFHSLNKIDITDDNLAINDGSLQDISPVRSYMVNDFLILVWGIAIMTFFVVAAALFYFRKISNSNNNGGNGWNSDNGFPNYFENEENGLKLHLNTKPVQPTMSLKQKLSQSAPWKSSTHKVIDTLKPSSVDEYRGRLNFALNYEQDISTLFVHVLEACDLPIRDLTGL</sequence>
<name>A0AC34FBK7_9BILA</name>
<evidence type="ECO:0000313" key="2">
    <source>
        <dbReference type="WBParaSite" id="ES5_v2.g14523.t1"/>
    </source>
</evidence>
<organism evidence="1 2">
    <name type="scientific">Panagrolaimus sp. ES5</name>
    <dbReference type="NCBI Taxonomy" id="591445"/>
    <lineage>
        <taxon>Eukaryota</taxon>
        <taxon>Metazoa</taxon>
        <taxon>Ecdysozoa</taxon>
        <taxon>Nematoda</taxon>
        <taxon>Chromadorea</taxon>
        <taxon>Rhabditida</taxon>
        <taxon>Tylenchina</taxon>
        <taxon>Panagrolaimomorpha</taxon>
        <taxon>Panagrolaimoidea</taxon>
        <taxon>Panagrolaimidae</taxon>
        <taxon>Panagrolaimus</taxon>
    </lineage>
</organism>
<protein>
    <submittedName>
        <fullName evidence="2">Uncharacterized protein</fullName>
    </submittedName>
</protein>
<dbReference type="WBParaSite" id="ES5_v2.g14523.t1">
    <property type="protein sequence ID" value="ES5_v2.g14523.t1"/>
    <property type="gene ID" value="ES5_v2.g14523"/>
</dbReference>
<reference evidence="2" key="1">
    <citation type="submission" date="2022-11" db="UniProtKB">
        <authorList>
            <consortium name="WormBaseParasite"/>
        </authorList>
    </citation>
    <scope>IDENTIFICATION</scope>
</reference>